<organism evidence="3 4">
    <name type="scientific">Nocardiopsis sediminis</name>
    <dbReference type="NCBI Taxonomy" id="1778267"/>
    <lineage>
        <taxon>Bacteria</taxon>
        <taxon>Bacillati</taxon>
        <taxon>Actinomycetota</taxon>
        <taxon>Actinomycetes</taxon>
        <taxon>Streptosporangiales</taxon>
        <taxon>Nocardiopsidaceae</taxon>
        <taxon>Nocardiopsis</taxon>
    </lineage>
</organism>
<reference evidence="4" key="1">
    <citation type="journal article" date="2019" name="Int. J. Syst. Evol. Microbiol.">
        <title>The Global Catalogue of Microorganisms (GCM) 10K type strain sequencing project: providing services to taxonomists for standard genome sequencing and annotation.</title>
        <authorList>
            <consortium name="The Broad Institute Genomics Platform"/>
            <consortium name="The Broad Institute Genome Sequencing Center for Infectious Disease"/>
            <person name="Wu L."/>
            <person name="Ma J."/>
        </authorList>
    </citation>
    <scope>NUCLEOTIDE SEQUENCE [LARGE SCALE GENOMIC DNA]</scope>
    <source>
        <strain evidence="4">TBRC 1826</strain>
    </source>
</reference>
<dbReference type="InterPro" id="IPR051448">
    <property type="entry name" value="CdaR-like_regulators"/>
</dbReference>
<dbReference type="Pfam" id="PF13556">
    <property type="entry name" value="HTH_30"/>
    <property type="match status" value="1"/>
</dbReference>
<evidence type="ECO:0000313" key="3">
    <source>
        <dbReference type="EMBL" id="MFC3994332.1"/>
    </source>
</evidence>
<comment type="caution">
    <text evidence="3">The sequence shown here is derived from an EMBL/GenBank/DDBJ whole genome shotgun (WGS) entry which is preliminary data.</text>
</comment>
<gene>
    <name evidence="3" type="ORF">ACFOVU_00275</name>
</gene>
<dbReference type="InterPro" id="IPR025736">
    <property type="entry name" value="PucR_C-HTH_dom"/>
</dbReference>
<dbReference type="EMBL" id="JBHSBH010000001">
    <property type="protein sequence ID" value="MFC3994332.1"/>
    <property type="molecule type" value="Genomic_DNA"/>
</dbReference>
<evidence type="ECO:0000259" key="2">
    <source>
        <dbReference type="Pfam" id="PF14361"/>
    </source>
</evidence>
<name>A0ABV8FH62_9ACTN</name>
<dbReference type="RefSeq" id="WP_378529258.1">
    <property type="nucleotide sequence ID" value="NZ_JBHSBH010000001.1"/>
</dbReference>
<feature type="domain" description="PucR C-terminal helix-turn-helix" evidence="1">
    <location>
        <begin position="329"/>
        <end position="381"/>
    </location>
</feature>
<dbReference type="InterPro" id="IPR042070">
    <property type="entry name" value="PucR_C-HTH_sf"/>
</dbReference>
<dbReference type="Proteomes" id="UP001595847">
    <property type="component" value="Unassembled WGS sequence"/>
</dbReference>
<feature type="domain" description="RsbT co-antagonist protein RsbRD N-terminal" evidence="2">
    <location>
        <begin position="42"/>
        <end position="159"/>
    </location>
</feature>
<dbReference type="Pfam" id="PF14361">
    <property type="entry name" value="RsbRD_N"/>
    <property type="match status" value="1"/>
</dbReference>
<dbReference type="Gene3D" id="1.10.10.2840">
    <property type="entry name" value="PucR C-terminal helix-turn-helix domain"/>
    <property type="match status" value="1"/>
</dbReference>
<sequence length="387" mass="42257">MARRRRETLPRWKALLGELAERDHLLIDGLMRHLEGGSRYYGGLVAEEDFKSSSIDAFRYLLGRLIEGRPPADLADLPRRIGVVRAGQGVALEGLVATVREDFTILWSTLLWVSRTTDMPVLISHVDELWRAVDDFASEVHLGYVRESAARTQLDLSRRRAMVSTLFSSADPSPGLLRQIAGTLGVPEEGVFEVVAVGHADRERLDAVIARAASGGLPAFSTDLDDAVVAFWGGAGTGALRAFGSRERLAGLRCGHSGEVEGLGAVPARARTALRILRALPPAATGPATMAEVWDRLAAEHLTSIAPDFTADLVRPLRDLPDDERTRVLETARAFLHTGSVRATAEALFCHRNTVLNRLHRFRDVTTLDLTLPRDAALATVVLTRCE</sequence>
<accession>A0ABV8FH62</accession>
<evidence type="ECO:0000259" key="1">
    <source>
        <dbReference type="Pfam" id="PF13556"/>
    </source>
</evidence>
<dbReference type="PANTHER" id="PTHR33744">
    <property type="entry name" value="CARBOHYDRATE DIACID REGULATOR"/>
    <property type="match status" value="1"/>
</dbReference>
<keyword evidence="4" id="KW-1185">Reference proteome</keyword>
<proteinExistence type="predicted"/>
<dbReference type="PANTHER" id="PTHR33744:SF1">
    <property type="entry name" value="DNA-BINDING TRANSCRIPTIONAL ACTIVATOR ADER"/>
    <property type="match status" value="1"/>
</dbReference>
<dbReference type="InterPro" id="IPR025751">
    <property type="entry name" value="RsbRD_N_dom"/>
</dbReference>
<evidence type="ECO:0000313" key="4">
    <source>
        <dbReference type="Proteomes" id="UP001595847"/>
    </source>
</evidence>
<protein>
    <submittedName>
        <fullName evidence="3">PucR family transcriptional regulator</fullName>
    </submittedName>
</protein>